<dbReference type="EnsemblPlants" id="PGSC0003DMT400015295">
    <property type="protein sequence ID" value="PGSC0003DMT400015295"/>
    <property type="gene ID" value="PGSC0003DMG404005966"/>
</dbReference>
<reference evidence="1" key="2">
    <citation type="submission" date="2015-06" db="UniProtKB">
        <authorList>
            <consortium name="EnsemblPlants"/>
        </authorList>
    </citation>
    <scope>IDENTIFICATION</scope>
    <source>
        <strain evidence="1">DM1-3 516 R44</strain>
    </source>
</reference>
<evidence type="ECO:0000313" key="2">
    <source>
        <dbReference type="Proteomes" id="UP000011115"/>
    </source>
</evidence>
<evidence type="ECO:0000313" key="1">
    <source>
        <dbReference type="EnsemblPlants" id="PGSC0003DMT400015295"/>
    </source>
</evidence>
<proteinExistence type="predicted"/>
<dbReference type="PaxDb" id="4113-PGSC0003DMT400015295"/>
<keyword evidence="2" id="KW-1185">Reference proteome</keyword>
<dbReference type="HOGENOM" id="CLU_2927179_0_0_1"/>
<organism evidence="1 2">
    <name type="scientific">Solanum tuberosum</name>
    <name type="common">Potato</name>
    <dbReference type="NCBI Taxonomy" id="4113"/>
    <lineage>
        <taxon>Eukaryota</taxon>
        <taxon>Viridiplantae</taxon>
        <taxon>Streptophyta</taxon>
        <taxon>Embryophyta</taxon>
        <taxon>Tracheophyta</taxon>
        <taxon>Spermatophyta</taxon>
        <taxon>Magnoliopsida</taxon>
        <taxon>eudicotyledons</taxon>
        <taxon>Gunneridae</taxon>
        <taxon>Pentapetalae</taxon>
        <taxon>asterids</taxon>
        <taxon>lamiids</taxon>
        <taxon>Solanales</taxon>
        <taxon>Solanaceae</taxon>
        <taxon>Solanoideae</taxon>
        <taxon>Solaneae</taxon>
        <taxon>Solanum</taxon>
    </lineage>
</organism>
<sequence length="61" mass="6572">MVVVAIINPTEMATITTTCKANRAPCGRPAPNSFETLVLIETISLSSYISDHVSTVHRVTL</sequence>
<dbReference type="Proteomes" id="UP000011115">
    <property type="component" value="Unassembled WGS sequence"/>
</dbReference>
<protein>
    <submittedName>
        <fullName evidence="1">TRANSPARENT TESTA 12 protein</fullName>
    </submittedName>
</protein>
<name>M1A5S9_SOLTU</name>
<accession>M1A5S9</accession>
<dbReference type="InParanoid" id="M1A5S9"/>
<dbReference type="Gramene" id="PGSC0003DMT400015295">
    <property type="protein sequence ID" value="PGSC0003DMT400015295"/>
    <property type="gene ID" value="PGSC0003DMG404005966"/>
</dbReference>
<reference evidence="2" key="1">
    <citation type="journal article" date="2011" name="Nature">
        <title>Genome sequence and analysis of the tuber crop potato.</title>
        <authorList>
            <consortium name="The Potato Genome Sequencing Consortium"/>
        </authorList>
    </citation>
    <scope>NUCLEOTIDE SEQUENCE [LARGE SCALE GENOMIC DNA]</scope>
    <source>
        <strain evidence="2">cv. DM1-3 516 R44</strain>
    </source>
</reference>
<dbReference type="AlphaFoldDB" id="M1A5S9"/>